<proteinExistence type="predicted"/>
<dbReference type="Proteomes" id="UP000886595">
    <property type="component" value="Unassembled WGS sequence"/>
</dbReference>
<name>A0A8X7TUN9_BRACI</name>
<dbReference type="EMBL" id="JAAMPC010000016">
    <property type="protein sequence ID" value="KAG2252696.1"/>
    <property type="molecule type" value="Genomic_DNA"/>
</dbReference>
<accession>A0A8X7TUN9</accession>
<keyword evidence="2" id="KW-1185">Reference proteome</keyword>
<organism evidence="1 2">
    <name type="scientific">Brassica carinata</name>
    <name type="common">Ethiopian mustard</name>
    <name type="synonym">Abyssinian cabbage</name>
    <dbReference type="NCBI Taxonomy" id="52824"/>
    <lineage>
        <taxon>Eukaryota</taxon>
        <taxon>Viridiplantae</taxon>
        <taxon>Streptophyta</taxon>
        <taxon>Embryophyta</taxon>
        <taxon>Tracheophyta</taxon>
        <taxon>Spermatophyta</taxon>
        <taxon>Magnoliopsida</taxon>
        <taxon>eudicotyledons</taxon>
        <taxon>Gunneridae</taxon>
        <taxon>Pentapetalae</taxon>
        <taxon>rosids</taxon>
        <taxon>malvids</taxon>
        <taxon>Brassicales</taxon>
        <taxon>Brassicaceae</taxon>
        <taxon>Brassiceae</taxon>
        <taxon>Brassica</taxon>
    </lineage>
</organism>
<dbReference type="AlphaFoldDB" id="A0A8X7TUN9"/>
<reference evidence="1 2" key="1">
    <citation type="submission" date="2020-02" db="EMBL/GenBank/DDBJ databases">
        <authorList>
            <person name="Ma Q."/>
            <person name="Huang Y."/>
            <person name="Song X."/>
            <person name="Pei D."/>
        </authorList>
    </citation>
    <scope>NUCLEOTIDE SEQUENCE [LARGE SCALE GENOMIC DNA]</scope>
    <source>
        <strain evidence="1">Sxm20200214</strain>
        <tissue evidence="1">Leaf</tissue>
    </source>
</reference>
<comment type="caution">
    <text evidence="1">The sequence shown here is derived from an EMBL/GenBank/DDBJ whole genome shotgun (WGS) entry which is preliminary data.</text>
</comment>
<protein>
    <submittedName>
        <fullName evidence="1">Uncharacterized protein</fullName>
    </submittedName>
</protein>
<evidence type="ECO:0000313" key="2">
    <source>
        <dbReference type="Proteomes" id="UP000886595"/>
    </source>
</evidence>
<sequence length="99" mass="11403">MDPWVEKQEMKEMKKIKKHCDMLQFICDAEHGIPSSCPWGMNRRRGDWSTQTMAAAVEKLRERGVEVELSCRRAEGGGIVLASCFSFAREMREVRLVRG</sequence>
<evidence type="ECO:0000313" key="1">
    <source>
        <dbReference type="EMBL" id="KAG2252696.1"/>
    </source>
</evidence>
<gene>
    <name evidence="1" type="ORF">Bca52824_082832</name>
</gene>